<evidence type="ECO:0000259" key="2">
    <source>
        <dbReference type="Pfam" id="PF13961"/>
    </source>
</evidence>
<dbReference type="OrthoDB" id="121492at2759"/>
<name>A0A9W6YNY5_9STRA</name>
<gene>
    <name evidence="4" type="ORF">Pfra01_003026500</name>
</gene>
<dbReference type="AlphaFoldDB" id="A0A9W6YNY5"/>
<protein>
    <submittedName>
        <fullName evidence="4">Unnamed protein product</fullName>
    </submittedName>
</protein>
<evidence type="ECO:0000256" key="1">
    <source>
        <dbReference type="SAM" id="MobiDB-lite"/>
    </source>
</evidence>
<dbReference type="EMBL" id="BSXT01019042">
    <property type="protein sequence ID" value="GMG17627.1"/>
    <property type="molecule type" value="Genomic_DNA"/>
</dbReference>
<feature type="domain" description="Retrovirus-related Pol polyprotein from transposon TNT 1-94-like beta-barrel" evidence="3">
    <location>
        <begin position="264"/>
        <end position="342"/>
    </location>
</feature>
<dbReference type="InterPro" id="IPR054722">
    <property type="entry name" value="PolX-like_BBD"/>
</dbReference>
<dbReference type="InterPro" id="IPR025314">
    <property type="entry name" value="DUF4219"/>
</dbReference>
<dbReference type="Pfam" id="PF22936">
    <property type="entry name" value="Pol_BBD"/>
    <property type="match status" value="1"/>
</dbReference>
<evidence type="ECO:0000313" key="4">
    <source>
        <dbReference type="EMBL" id="GMG17627.1"/>
    </source>
</evidence>
<dbReference type="Pfam" id="PF13961">
    <property type="entry name" value="DUF4219"/>
    <property type="match status" value="1"/>
</dbReference>
<evidence type="ECO:0000313" key="5">
    <source>
        <dbReference type="Proteomes" id="UP001165121"/>
    </source>
</evidence>
<organism evidence="4 5">
    <name type="scientific">Phytophthora fragariaefolia</name>
    <dbReference type="NCBI Taxonomy" id="1490495"/>
    <lineage>
        <taxon>Eukaryota</taxon>
        <taxon>Sar</taxon>
        <taxon>Stramenopiles</taxon>
        <taxon>Oomycota</taxon>
        <taxon>Peronosporomycetes</taxon>
        <taxon>Peronosporales</taxon>
        <taxon>Peronosporaceae</taxon>
        <taxon>Phytophthora</taxon>
    </lineage>
</organism>
<reference evidence="4" key="1">
    <citation type="submission" date="2023-04" db="EMBL/GenBank/DDBJ databases">
        <title>Phytophthora fragariaefolia NBRC 109709.</title>
        <authorList>
            <person name="Ichikawa N."/>
            <person name="Sato H."/>
            <person name="Tonouchi N."/>
        </authorList>
    </citation>
    <scope>NUCLEOTIDE SEQUENCE</scope>
    <source>
        <strain evidence="4">NBRC 109709</strain>
    </source>
</reference>
<feature type="region of interest" description="Disordered" evidence="1">
    <location>
        <begin position="217"/>
        <end position="237"/>
    </location>
</feature>
<keyword evidence="5" id="KW-1185">Reference proteome</keyword>
<evidence type="ECO:0000259" key="3">
    <source>
        <dbReference type="Pfam" id="PF22936"/>
    </source>
</evidence>
<sequence>MSTSADTKKETKEEKKAIHPPFDGKDFEVWLERMKLKLERKGVWKYCKKEIVEPEESNRTGTTRVERLKQRFVGKTYFKYAAEMTQLRKLRLQENGKMPDHLGEVRRLIDRVALLRKPLDEYENPAILIGTLPDAYDNVVETFLASHVPRDVNDPPNYDQLEHALELAYEGSEDNALLGGSEDVVLVVVVAEEAAKELDVVTEDKADIRQVVPADPKQAKVEGAQGKRTAKNQYTQDESDESAYVVSALVKQPPNVQKFTNKRWYLDSGATNHLTNQKIDFISFTAMGALVRVGGTNWLSVAGIGTVKKEIQTTSGRRTLVLRGVRYGPELQCSLFSVRRQTARTLPADEKVRVHFDDDKIRKGEI</sequence>
<accession>A0A9W6YNY5</accession>
<dbReference type="Proteomes" id="UP001165121">
    <property type="component" value="Unassembled WGS sequence"/>
</dbReference>
<feature type="domain" description="DUF4219" evidence="2">
    <location>
        <begin position="22"/>
        <end position="48"/>
    </location>
</feature>
<comment type="caution">
    <text evidence="4">The sequence shown here is derived from an EMBL/GenBank/DDBJ whole genome shotgun (WGS) entry which is preliminary data.</text>
</comment>
<proteinExistence type="predicted"/>